<evidence type="ECO:0008006" key="5">
    <source>
        <dbReference type="Google" id="ProtNLM"/>
    </source>
</evidence>
<name>A0ABT6NZU4_9BACT</name>
<reference evidence="3 4" key="1">
    <citation type="submission" date="2023-04" db="EMBL/GenBank/DDBJ databases">
        <title>The genome sequence of Polyangium sorediatum DSM14670.</title>
        <authorList>
            <person name="Zhang X."/>
        </authorList>
    </citation>
    <scope>NUCLEOTIDE SEQUENCE [LARGE SCALE GENOMIC DNA]</scope>
    <source>
        <strain evidence="3 4">DSM 14670</strain>
    </source>
</reference>
<feature type="compositionally biased region" description="Gly residues" evidence="1">
    <location>
        <begin position="48"/>
        <end position="61"/>
    </location>
</feature>
<keyword evidence="4" id="KW-1185">Reference proteome</keyword>
<sequence length="273" mass="27529">MTNSSSLSLVVFTSLVCIAAACGSAETDLGPRPPCTGPGCVNPSGGINPSGGGGGQGGEGGTLSNDVTGNVGVLNDPSFTQIGPYAGAATIFATSNTGTLLEAPYGDMVTSFSLPSVISGTPWIFVRDETLGATGIFSTHSSVRVPSSGPVTLPVVDRNMLASIAGTLPAPIVINTTTRAHLIIKVSRNNQPLSGVTLTTQLPGAEVVYDTGVGIYSNSTNLTGPAGVILVFDVDAPQTAEQRTFTLTDANQQGFMIQLPIQAGAATVAGFTL</sequence>
<dbReference type="EMBL" id="JARZHI010000034">
    <property type="protein sequence ID" value="MDI1433833.1"/>
    <property type="molecule type" value="Genomic_DNA"/>
</dbReference>
<feature type="chain" id="PRO_5045254509" description="Lipoprotein" evidence="2">
    <location>
        <begin position="20"/>
        <end position="273"/>
    </location>
</feature>
<proteinExistence type="predicted"/>
<dbReference type="Proteomes" id="UP001160301">
    <property type="component" value="Unassembled WGS sequence"/>
</dbReference>
<accession>A0ABT6NZU4</accession>
<organism evidence="3 4">
    <name type="scientific">Polyangium sorediatum</name>
    <dbReference type="NCBI Taxonomy" id="889274"/>
    <lineage>
        <taxon>Bacteria</taxon>
        <taxon>Pseudomonadati</taxon>
        <taxon>Myxococcota</taxon>
        <taxon>Polyangia</taxon>
        <taxon>Polyangiales</taxon>
        <taxon>Polyangiaceae</taxon>
        <taxon>Polyangium</taxon>
    </lineage>
</organism>
<evidence type="ECO:0000256" key="2">
    <source>
        <dbReference type="SAM" id="SignalP"/>
    </source>
</evidence>
<evidence type="ECO:0000256" key="1">
    <source>
        <dbReference type="SAM" id="MobiDB-lite"/>
    </source>
</evidence>
<comment type="caution">
    <text evidence="3">The sequence shown here is derived from an EMBL/GenBank/DDBJ whole genome shotgun (WGS) entry which is preliminary data.</text>
</comment>
<gene>
    <name evidence="3" type="ORF">QHF89_30320</name>
</gene>
<protein>
    <recommendedName>
        <fullName evidence="5">Lipoprotein</fullName>
    </recommendedName>
</protein>
<dbReference type="RefSeq" id="WP_136972704.1">
    <property type="nucleotide sequence ID" value="NZ_JARZHI010000034.1"/>
</dbReference>
<feature type="region of interest" description="Disordered" evidence="1">
    <location>
        <begin position="46"/>
        <end position="66"/>
    </location>
</feature>
<evidence type="ECO:0000313" key="4">
    <source>
        <dbReference type="Proteomes" id="UP001160301"/>
    </source>
</evidence>
<keyword evidence="2" id="KW-0732">Signal</keyword>
<feature type="signal peptide" evidence="2">
    <location>
        <begin position="1"/>
        <end position="19"/>
    </location>
</feature>
<evidence type="ECO:0000313" key="3">
    <source>
        <dbReference type="EMBL" id="MDI1433833.1"/>
    </source>
</evidence>